<feature type="chain" id="PRO_5025059790" evidence="1">
    <location>
        <begin position="24"/>
        <end position="98"/>
    </location>
</feature>
<dbReference type="EMBL" id="ML737591">
    <property type="protein sequence ID" value="KAE8367901.1"/>
    <property type="molecule type" value="Genomic_DNA"/>
</dbReference>
<dbReference type="OrthoDB" id="10458920at2759"/>
<keyword evidence="3" id="KW-1185">Reference proteome</keyword>
<evidence type="ECO:0000313" key="3">
    <source>
        <dbReference type="Proteomes" id="UP000326268"/>
    </source>
</evidence>
<proteinExistence type="predicted"/>
<feature type="signal peptide" evidence="1">
    <location>
        <begin position="1"/>
        <end position="23"/>
    </location>
</feature>
<reference evidence="2 3" key="1">
    <citation type="submission" date="2019-04" db="EMBL/GenBank/DDBJ databases">
        <title>Friends and foes A comparative genomics studyof 23 Aspergillus species from section Flavi.</title>
        <authorList>
            <consortium name="DOE Joint Genome Institute"/>
            <person name="Kjaerbolling I."/>
            <person name="Vesth T."/>
            <person name="Frisvad J.C."/>
            <person name="Nybo J.L."/>
            <person name="Theobald S."/>
            <person name="Kildgaard S."/>
            <person name="Isbrandt T."/>
            <person name="Kuo A."/>
            <person name="Sato A."/>
            <person name="Lyhne E.K."/>
            <person name="Kogle M.E."/>
            <person name="Wiebenga A."/>
            <person name="Kun R.S."/>
            <person name="Lubbers R.J."/>
            <person name="Makela M.R."/>
            <person name="Barry K."/>
            <person name="Chovatia M."/>
            <person name="Clum A."/>
            <person name="Daum C."/>
            <person name="Haridas S."/>
            <person name="He G."/>
            <person name="LaButti K."/>
            <person name="Lipzen A."/>
            <person name="Mondo S."/>
            <person name="Riley R."/>
            <person name="Salamov A."/>
            <person name="Simmons B.A."/>
            <person name="Magnuson J.K."/>
            <person name="Henrissat B."/>
            <person name="Mortensen U.H."/>
            <person name="Larsen T.O."/>
            <person name="Devries R.P."/>
            <person name="Grigoriev I.V."/>
            <person name="Machida M."/>
            <person name="Baker S.E."/>
            <person name="Andersen M.R."/>
        </authorList>
    </citation>
    <scope>NUCLEOTIDE SEQUENCE [LARGE SCALE GENOMIC DNA]</scope>
    <source>
        <strain evidence="2 3">CBS 763.97</strain>
    </source>
</reference>
<dbReference type="RefSeq" id="XP_031930982.1">
    <property type="nucleotide sequence ID" value="XM_032077047.1"/>
</dbReference>
<evidence type="ECO:0000313" key="2">
    <source>
        <dbReference type="EMBL" id="KAE8367901.1"/>
    </source>
</evidence>
<dbReference type="AlphaFoldDB" id="A0A5N7ADF7"/>
<accession>A0A5N7ADF7</accession>
<gene>
    <name evidence="2" type="ORF">BDV27DRAFT_59770</name>
</gene>
<organism evidence="2 3">
    <name type="scientific">Aspergillus caelatus</name>
    <dbReference type="NCBI Taxonomy" id="61420"/>
    <lineage>
        <taxon>Eukaryota</taxon>
        <taxon>Fungi</taxon>
        <taxon>Dikarya</taxon>
        <taxon>Ascomycota</taxon>
        <taxon>Pezizomycotina</taxon>
        <taxon>Eurotiomycetes</taxon>
        <taxon>Eurotiomycetidae</taxon>
        <taxon>Eurotiales</taxon>
        <taxon>Aspergillaceae</taxon>
        <taxon>Aspergillus</taxon>
        <taxon>Aspergillus subgen. Circumdati</taxon>
    </lineage>
</organism>
<name>A0A5N7ADF7_9EURO</name>
<keyword evidence="1" id="KW-0732">Signal</keyword>
<evidence type="ECO:0000256" key="1">
    <source>
        <dbReference type="SAM" id="SignalP"/>
    </source>
</evidence>
<dbReference type="Proteomes" id="UP000326268">
    <property type="component" value="Unassembled WGS sequence"/>
</dbReference>
<dbReference type="GeneID" id="43661493"/>
<sequence length="98" mass="11065">MSELLGLPFATLILFIPMRYVPSGTMVRGRTATKHEGIYGKGAENFASATRYNRVSTRSRHSTLILDIGKPVFHYSIGLNMKSFTTSGRWAQSRVRIW</sequence>
<protein>
    <submittedName>
        <fullName evidence="2">Uncharacterized protein</fullName>
    </submittedName>
</protein>